<keyword evidence="1" id="KW-0812">Transmembrane</keyword>
<protein>
    <submittedName>
        <fullName evidence="2">Uncharacterized protein</fullName>
    </submittedName>
</protein>
<evidence type="ECO:0000256" key="1">
    <source>
        <dbReference type="SAM" id="Phobius"/>
    </source>
</evidence>
<sequence length="60" mass="6828">MTSQYNECFRRFAGRMEKGIMIGIVVCAMALTVGEMLIQYAPTRLFLVETERLEGVSRLP</sequence>
<accession>A0ABY9TAV8</accession>
<dbReference type="Proteomes" id="UP001256827">
    <property type="component" value="Chromosome"/>
</dbReference>
<gene>
    <name evidence="2" type="ORF">RGB73_13250</name>
</gene>
<feature type="transmembrane region" description="Helical" evidence="1">
    <location>
        <begin position="20"/>
        <end position="41"/>
    </location>
</feature>
<evidence type="ECO:0000313" key="2">
    <source>
        <dbReference type="EMBL" id="WNC17230.1"/>
    </source>
</evidence>
<organism evidence="2 3">
    <name type="scientific">Brevibacillus brevis</name>
    <name type="common">Bacillus brevis</name>
    <dbReference type="NCBI Taxonomy" id="1393"/>
    <lineage>
        <taxon>Bacteria</taxon>
        <taxon>Bacillati</taxon>
        <taxon>Bacillota</taxon>
        <taxon>Bacilli</taxon>
        <taxon>Bacillales</taxon>
        <taxon>Paenibacillaceae</taxon>
        <taxon>Brevibacillus</taxon>
    </lineage>
</organism>
<keyword evidence="1" id="KW-0472">Membrane</keyword>
<evidence type="ECO:0000313" key="3">
    <source>
        <dbReference type="Proteomes" id="UP001256827"/>
    </source>
</evidence>
<dbReference type="RefSeq" id="WP_310772704.1">
    <property type="nucleotide sequence ID" value="NZ_CP134050.1"/>
</dbReference>
<keyword evidence="1" id="KW-1133">Transmembrane helix</keyword>
<dbReference type="EMBL" id="CP134050">
    <property type="protein sequence ID" value="WNC17230.1"/>
    <property type="molecule type" value="Genomic_DNA"/>
</dbReference>
<keyword evidence="3" id="KW-1185">Reference proteome</keyword>
<name>A0ABY9TAV8_BREBE</name>
<proteinExistence type="predicted"/>
<reference evidence="2 3" key="1">
    <citation type="submission" date="2023-09" db="EMBL/GenBank/DDBJ databases">
        <title>Complete Genome and Methylome dissection of Bacillus brevis NEB573 original source of BbsI restriction endonuclease.</title>
        <authorList>
            <person name="Fomenkov A."/>
            <person name="Roberts R.D."/>
        </authorList>
    </citation>
    <scope>NUCLEOTIDE SEQUENCE [LARGE SCALE GENOMIC DNA]</scope>
    <source>
        <strain evidence="2 3">NEB573</strain>
    </source>
</reference>